<feature type="coiled-coil region" evidence="1">
    <location>
        <begin position="94"/>
        <end position="196"/>
    </location>
</feature>
<proteinExistence type="predicted"/>
<feature type="region of interest" description="Disordered" evidence="2">
    <location>
        <begin position="1"/>
        <end position="68"/>
    </location>
</feature>
<evidence type="ECO:0000313" key="3">
    <source>
        <dbReference type="EMBL" id="MFB0847330.1"/>
    </source>
</evidence>
<evidence type="ECO:0000256" key="2">
    <source>
        <dbReference type="SAM" id="MobiDB-lite"/>
    </source>
</evidence>
<dbReference type="RefSeq" id="WP_373957156.1">
    <property type="nucleotide sequence ID" value="NZ_JBHDLN010000034.1"/>
</dbReference>
<evidence type="ECO:0000256" key="1">
    <source>
        <dbReference type="SAM" id="Coils"/>
    </source>
</evidence>
<sequence>MSEQIGSHTEEVQEQQGLSEGQYNEIMKSFGYDPKSPEEAPKEPEDIEEETEDEEEETPAIEEPKNVRVVRHNKKEVEVPEDQIDELLQKGLALDKERERKTEYEKALQRAAKLAGFDSHEDYLKSLDELEKQAKQREQEQFQELKNQLREEAENAGLDPERVDQWLESHPLMKQAREAISEREKMLQQSKEAEARATIEKQWEELFVKYPELSEAQDAEWLTPEMDAKIKRGYHPLDAYELAHKDKIREKDREKERQSIIKQQRLNKRAASLGNVAPEPDDGVPDAVKGAFAMFGLDPKTAHKFVTKK</sequence>
<evidence type="ECO:0000313" key="4">
    <source>
        <dbReference type="Proteomes" id="UP001575622"/>
    </source>
</evidence>
<name>A0ABV4VCH3_9BACL</name>
<organism evidence="3 4">
    <name type="scientific">Paenibacillus oleatilyticus</name>
    <dbReference type="NCBI Taxonomy" id="2594886"/>
    <lineage>
        <taxon>Bacteria</taxon>
        <taxon>Bacillati</taxon>
        <taxon>Bacillota</taxon>
        <taxon>Bacilli</taxon>
        <taxon>Bacillales</taxon>
        <taxon>Paenibacillaceae</taxon>
        <taxon>Paenibacillus</taxon>
    </lineage>
</organism>
<feature type="compositionally biased region" description="Basic and acidic residues" evidence="2">
    <location>
        <begin position="35"/>
        <end position="44"/>
    </location>
</feature>
<keyword evidence="4" id="KW-1185">Reference proteome</keyword>
<accession>A0ABV4VCH3</accession>
<keyword evidence="1" id="KW-0175">Coiled coil</keyword>
<gene>
    <name evidence="3" type="ORF">ACEU3E_34735</name>
</gene>
<comment type="caution">
    <text evidence="3">The sequence shown here is derived from an EMBL/GenBank/DDBJ whole genome shotgun (WGS) entry which is preliminary data.</text>
</comment>
<feature type="compositionally biased region" description="Acidic residues" evidence="2">
    <location>
        <begin position="45"/>
        <end position="60"/>
    </location>
</feature>
<reference evidence="3 4" key="1">
    <citation type="submission" date="2024-09" db="EMBL/GenBank/DDBJ databases">
        <authorList>
            <person name="Makale K.P.P."/>
            <person name="Makhzoum A."/>
            <person name="Rantong G."/>
            <person name="Rahube T.O."/>
        </authorList>
    </citation>
    <scope>NUCLEOTIDE SEQUENCE [LARGE SCALE GENOMIC DNA]</scope>
    <source>
        <strain evidence="3 4">KM_D13</strain>
    </source>
</reference>
<dbReference type="EMBL" id="JBHDLN010000034">
    <property type="protein sequence ID" value="MFB0847330.1"/>
    <property type="molecule type" value="Genomic_DNA"/>
</dbReference>
<dbReference type="Proteomes" id="UP001575622">
    <property type="component" value="Unassembled WGS sequence"/>
</dbReference>
<protein>
    <submittedName>
        <fullName evidence="3">Uncharacterized protein</fullName>
    </submittedName>
</protein>